<dbReference type="PANTHER" id="PTHR45138">
    <property type="entry name" value="REGULATORY COMPONENTS OF SENSORY TRANSDUCTION SYSTEM"/>
    <property type="match status" value="1"/>
</dbReference>
<sequence>MPRSGIDKQSLRWLSDRREPARRALWGALIYIVAGYCWITFSDRLAELWFPDPAMLSAVQTWKGLFFVLITGVVLFVATLRQFDKDRRLLALQHHQRQALRKRERQLSILMDNLPGMAYRCLFDDHWTMLFVSQGCVRLTGYQPDELIRNRVVSYADLIADKDNSDRVTQELTAAVARNESFSLEYPVIRKDGSQIWVWERGRGVEGDNGERVLEGIILDVSDRKRLEVELEEMATRDVLTGLYNRREATRLLEEELQRASRYRRSMALLWIDFDHFKDINDTYGHAAGDLVLRSVTRLLAESVRTVDIVGRFGGEEFVVILPEMDARGAAETAERLRQRVSEHRCILGSGVVIPLTVSIGVAVYPDHGDQADRLFASADRAMYQAKSQGRNCVVVAPGSHASRRPKPSQGAGFGP</sequence>
<dbReference type="PROSITE" id="PS50887">
    <property type="entry name" value="GGDEF"/>
    <property type="match status" value="1"/>
</dbReference>
<evidence type="ECO:0000259" key="6">
    <source>
        <dbReference type="PROSITE" id="PS50113"/>
    </source>
</evidence>
<reference evidence="8 9" key="1">
    <citation type="submission" date="2016-12" db="EMBL/GenBank/DDBJ databases">
        <title>Marinobacter lutaoensis whole genome sequencing.</title>
        <authorList>
            <person name="Verma A."/>
            <person name="Krishnamurthi S."/>
        </authorList>
    </citation>
    <scope>NUCLEOTIDE SEQUENCE [LARGE SCALE GENOMIC DNA]</scope>
    <source>
        <strain evidence="8 9">T5054</strain>
    </source>
</reference>
<keyword evidence="9" id="KW-1185">Reference proteome</keyword>
<dbReference type="Gene3D" id="3.30.450.20">
    <property type="entry name" value="PAS domain"/>
    <property type="match status" value="1"/>
</dbReference>
<feature type="transmembrane region" description="Helical" evidence="4">
    <location>
        <begin position="346"/>
        <end position="365"/>
    </location>
</feature>
<dbReference type="EC" id="2.7.7.65" evidence="2"/>
<gene>
    <name evidence="8" type="ORF">BTO32_05380</name>
</gene>
<dbReference type="SUPFAM" id="SSF55785">
    <property type="entry name" value="PYP-like sensor domain (PAS domain)"/>
    <property type="match status" value="1"/>
</dbReference>
<dbReference type="RefSeq" id="WP_076723431.1">
    <property type="nucleotide sequence ID" value="NZ_MSCW01000004.1"/>
</dbReference>
<evidence type="ECO:0000256" key="4">
    <source>
        <dbReference type="SAM" id="Phobius"/>
    </source>
</evidence>
<dbReference type="SMART" id="SM00267">
    <property type="entry name" value="GGDEF"/>
    <property type="match status" value="1"/>
</dbReference>
<dbReference type="Proteomes" id="UP000189339">
    <property type="component" value="Unassembled WGS sequence"/>
</dbReference>
<name>A0A1V2DUZ9_9GAMM</name>
<proteinExistence type="predicted"/>
<dbReference type="InterPro" id="IPR000700">
    <property type="entry name" value="PAS-assoc_C"/>
</dbReference>
<dbReference type="CDD" id="cd00130">
    <property type="entry name" value="PAS"/>
    <property type="match status" value="1"/>
</dbReference>
<dbReference type="GO" id="GO:1902201">
    <property type="term" value="P:negative regulation of bacterial-type flagellum-dependent cell motility"/>
    <property type="evidence" value="ECO:0007669"/>
    <property type="project" value="TreeGrafter"/>
</dbReference>
<feature type="domain" description="PAS" evidence="5">
    <location>
        <begin position="103"/>
        <end position="179"/>
    </location>
</feature>
<evidence type="ECO:0000313" key="9">
    <source>
        <dbReference type="Proteomes" id="UP000189339"/>
    </source>
</evidence>
<dbReference type="Gene3D" id="3.30.70.270">
    <property type="match status" value="1"/>
</dbReference>
<dbReference type="InterPro" id="IPR000160">
    <property type="entry name" value="GGDEF_dom"/>
</dbReference>
<dbReference type="InterPro" id="IPR035965">
    <property type="entry name" value="PAS-like_dom_sf"/>
</dbReference>
<comment type="catalytic activity">
    <reaction evidence="3">
        <text>2 GTP = 3',3'-c-di-GMP + 2 diphosphate</text>
        <dbReference type="Rhea" id="RHEA:24898"/>
        <dbReference type="ChEBI" id="CHEBI:33019"/>
        <dbReference type="ChEBI" id="CHEBI:37565"/>
        <dbReference type="ChEBI" id="CHEBI:58805"/>
        <dbReference type="EC" id="2.7.7.65"/>
    </reaction>
</comment>
<dbReference type="InterPro" id="IPR013655">
    <property type="entry name" value="PAS_fold_3"/>
</dbReference>
<dbReference type="InterPro" id="IPR050469">
    <property type="entry name" value="Diguanylate_Cyclase"/>
</dbReference>
<dbReference type="NCBIfam" id="TIGR00254">
    <property type="entry name" value="GGDEF"/>
    <property type="match status" value="1"/>
</dbReference>
<evidence type="ECO:0000259" key="7">
    <source>
        <dbReference type="PROSITE" id="PS50887"/>
    </source>
</evidence>
<dbReference type="NCBIfam" id="TIGR00229">
    <property type="entry name" value="sensory_box"/>
    <property type="match status" value="1"/>
</dbReference>
<dbReference type="GO" id="GO:0043709">
    <property type="term" value="P:cell adhesion involved in single-species biofilm formation"/>
    <property type="evidence" value="ECO:0007669"/>
    <property type="project" value="TreeGrafter"/>
</dbReference>
<dbReference type="GO" id="GO:0052621">
    <property type="term" value="F:diguanylate cyclase activity"/>
    <property type="evidence" value="ECO:0007669"/>
    <property type="project" value="UniProtKB-EC"/>
</dbReference>
<keyword evidence="4" id="KW-0812">Transmembrane</keyword>
<dbReference type="InterPro" id="IPR000014">
    <property type="entry name" value="PAS"/>
</dbReference>
<feature type="transmembrane region" description="Helical" evidence="4">
    <location>
        <begin position="61"/>
        <end position="80"/>
    </location>
</feature>
<dbReference type="PROSITE" id="PS50112">
    <property type="entry name" value="PAS"/>
    <property type="match status" value="1"/>
</dbReference>
<evidence type="ECO:0000256" key="2">
    <source>
        <dbReference type="ARBA" id="ARBA00012528"/>
    </source>
</evidence>
<evidence type="ECO:0000256" key="1">
    <source>
        <dbReference type="ARBA" id="ARBA00001946"/>
    </source>
</evidence>
<dbReference type="PANTHER" id="PTHR45138:SF9">
    <property type="entry name" value="DIGUANYLATE CYCLASE DGCM-RELATED"/>
    <property type="match status" value="1"/>
</dbReference>
<evidence type="ECO:0000256" key="3">
    <source>
        <dbReference type="ARBA" id="ARBA00034247"/>
    </source>
</evidence>
<comment type="cofactor">
    <cofactor evidence="1">
        <name>Mg(2+)</name>
        <dbReference type="ChEBI" id="CHEBI:18420"/>
    </cofactor>
</comment>
<dbReference type="InterPro" id="IPR029787">
    <property type="entry name" value="Nucleotide_cyclase"/>
</dbReference>
<feature type="transmembrane region" description="Helical" evidence="4">
    <location>
        <begin position="21"/>
        <end position="41"/>
    </location>
</feature>
<dbReference type="GO" id="GO:0005886">
    <property type="term" value="C:plasma membrane"/>
    <property type="evidence" value="ECO:0007669"/>
    <property type="project" value="TreeGrafter"/>
</dbReference>
<feature type="domain" description="PAC" evidence="6">
    <location>
        <begin position="182"/>
        <end position="233"/>
    </location>
</feature>
<dbReference type="CDD" id="cd01949">
    <property type="entry name" value="GGDEF"/>
    <property type="match status" value="1"/>
</dbReference>
<evidence type="ECO:0000259" key="5">
    <source>
        <dbReference type="PROSITE" id="PS50112"/>
    </source>
</evidence>
<organism evidence="8 9">
    <name type="scientific">Marinobacter lutaoensis</name>
    <dbReference type="NCBI Taxonomy" id="135739"/>
    <lineage>
        <taxon>Bacteria</taxon>
        <taxon>Pseudomonadati</taxon>
        <taxon>Pseudomonadota</taxon>
        <taxon>Gammaproteobacteria</taxon>
        <taxon>Pseudomonadales</taxon>
        <taxon>Marinobacteraceae</taxon>
        <taxon>Marinobacter</taxon>
    </lineage>
</organism>
<keyword evidence="4" id="KW-1133">Transmembrane helix</keyword>
<dbReference type="Pfam" id="PF00990">
    <property type="entry name" value="GGDEF"/>
    <property type="match status" value="1"/>
</dbReference>
<dbReference type="EMBL" id="MSCW01000004">
    <property type="protein sequence ID" value="ONF44417.1"/>
    <property type="molecule type" value="Genomic_DNA"/>
</dbReference>
<protein>
    <recommendedName>
        <fullName evidence="2">diguanylate cyclase</fullName>
        <ecNumber evidence="2">2.7.7.65</ecNumber>
    </recommendedName>
</protein>
<feature type="domain" description="GGDEF" evidence="7">
    <location>
        <begin position="265"/>
        <end position="399"/>
    </location>
</feature>
<dbReference type="SUPFAM" id="SSF55073">
    <property type="entry name" value="Nucleotide cyclase"/>
    <property type="match status" value="1"/>
</dbReference>
<accession>A0A1V2DUZ9</accession>
<dbReference type="SMART" id="SM00091">
    <property type="entry name" value="PAS"/>
    <property type="match status" value="1"/>
</dbReference>
<comment type="caution">
    <text evidence="8">The sequence shown here is derived from an EMBL/GenBank/DDBJ whole genome shotgun (WGS) entry which is preliminary data.</text>
</comment>
<dbReference type="STRING" id="135739.BTO32_05380"/>
<dbReference type="InterPro" id="IPR043128">
    <property type="entry name" value="Rev_trsase/Diguanyl_cyclase"/>
</dbReference>
<keyword evidence="4" id="KW-0472">Membrane</keyword>
<dbReference type="OrthoDB" id="5620448at2"/>
<dbReference type="FunFam" id="3.30.70.270:FF:000001">
    <property type="entry name" value="Diguanylate cyclase domain protein"/>
    <property type="match status" value="1"/>
</dbReference>
<dbReference type="Pfam" id="PF08447">
    <property type="entry name" value="PAS_3"/>
    <property type="match status" value="1"/>
</dbReference>
<dbReference type="PROSITE" id="PS50113">
    <property type="entry name" value="PAC"/>
    <property type="match status" value="1"/>
</dbReference>
<dbReference type="AlphaFoldDB" id="A0A1V2DUZ9"/>
<evidence type="ECO:0000313" key="8">
    <source>
        <dbReference type="EMBL" id="ONF44417.1"/>
    </source>
</evidence>